<gene>
    <name evidence="2" type="ordered locus">pQBR0384</name>
</gene>
<feature type="region of interest" description="Disordered" evidence="1">
    <location>
        <begin position="72"/>
        <end position="106"/>
    </location>
</feature>
<name>A4V7Y2_PSEFS</name>
<geneLocation type="plasmid" evidence="2 3">
    <name>pQBR103</name>
</geneLocation>
<dbReference type="EMBL" id="AM235768">
    <property type="protein sequence ID" value="CAM96416.1"/>
    <property type="molecule type" value="Genomic_DNA"/>
</dbReference>
<keyword evidence="2" id="KW-0614">Plasmid</keyword>
<dbReference type="Proteomes" id="UP000002332">
    <property type="component" value="Plasmid pQBR103"/>
</dbReference>
<dbReference type="AlphaFoldDB" id="A4V7Y2"/>
<sequence length="106" mass="11905">MGLCLWRRGGEPENAGSHDHDQGMNDHKNHCSLWTNLGETAREHTTEPVGEIVKHFAYADGRNVELSRWKQSFSNGSKTGGRKYANQRDHDFASVIGKRAPTDVRS</sequence>
<feature type="compositionally biased region" description="Basic and acidic residues" evidence="1">
    <location>
        <begin position="8"/>
        <end position="25"/>
    </location>
</feature>
<accession>A4V7Y2</accession>
<proteinExistence type="predicted"/>
<evidence type="ECO:0000256" key="1">
    <source>
        <dbReference type="SAM" id="MobiDB-lite"/>
    </source>
</evidence>
<feature type="region of interest" description="Disordered" evidence="1">
    <location>
        <begin position="1"/>
        <end position="25"/>
    </location>
</feature>
<organism evidence="2 3">
    <name type="scientific">Pseudomonas fluorescens (strain SBW25)</name>
    <dbReference type="NCBI Taxonomy" id="216595"/>
    <lineage>
        <taxon>Bacteria</taxon>
        <taxon>Pseudomonadati</taxon>
        <taxon>Pseudomonadota</taxon>
        <taxon>Gammaproteobacteria</taxon>
        <taxon>Pseudomonadales</taxon>
        <taxon>Pseudomonadaceae</taxon>
        <taxon>Pseudomonas</taxon>
    </lineage>
</organism>
<evidence type="ECO:0000313" key="2">
    <source>
        <dbReference type="EMBL" id="CAM96416.1"/>
    </source>
</evidence>
<protein>
    <submittedName>
        <fullName evidence="2">Uncharacterized protein</fullName>
    </submittedName>
</protein>
<evidence type="ECO:0000313" key="3">
    <source>
        <dbReference type="Proteomes" id="UP000002332"/>
    </source>
</evidence>
<reference evidence="2 3" key="1">
    <citation type="journal article" date="2007" name="ISME J.">
        <title>Sequence-based analysis of pQBR103; a representative of a unique, transfer-proficient mega plasmid resident in the microbial community of sugar beet.</title>
        <authorList>
            <person name="Tett A."/>
            <person name="Spiers A.J."/>
            <person name="Crossman L.C."/>
            <person name="Ager D."/>
            <person name="Ciric L."/>
            <person name="Dow J.M."/>
            <person name="Fry J.C."/>
            <person name="Harris D."/>
            <person name="Lilley A."/>
            <person name="Oliver A."/>
            <person name="Parkhill J."/>
            <person name="Quail M.A."/>
            <person name="Rainey P.B."/>
            <person name="Saunders N.J."/>
            <person name="Seeger K."/>
            <person name="Snyder L.A.S."/>
            <person name="Squares R."/>
            <person name="Thomas C.M."/>
            <person name="Turner S.L."/>
            <person name="Zhang X.-X."/>
            <person name="Field D."/>
            <person name="Bailey M.J."/>
        </authorList>
    </citation>
    <scope>NUCLEOTIDE SEQUENCE [LARGE SCALE GENOMIC DNA]</scope>
    <source>
        <strain evidence="2 3">SBW25</strain>
    </source>
</reference>